<accession>A0A1I5GZR7</accession>
<reference evidence="2 6" key="2">
    <citation type="submission" date="2019-01" db="EMBL/GenBank/DDBJ databases">
        <title>Complete Genome Sequence and Annotation of the Paracoccus pantotrophus type strain DSM 2944.</title>
        <authorList>
            <person name="Bockwoldt J.A."/>
            <person name="Zimmermann M."/>
            <person name="Tiso T."/>
            <person name="Blank L.M."/>
        </authorList>
    </citation>
    <scope>NUCLEOTIDE SEQUENCE [LARGE SCALE GENOMIC DNA]</scope>
    <source>
        <strain evidence="2 6">DSM 2944</strain>
    </source>
</reference>
<dbReference type="Proteomes" id="UP000326453">
    <property type="component" value="Chromosome 1"/>
</dbReference>
<dbReference type="GeneID" id="51372940"/>
<reference evidence="4 5" key="1">
    <citation type="submission" date="2018-10" db="EMBL/GenBank/DDBJ databases">
        <title>Genomic Encyclopedia of Archaeal and Bacterial Type Strains, Phase II (KMG-II): from individual species to whole genera.</title>
        <authorList>
            <person name="Goeker M."/>
        </authorList>
    </citation>
    <scope>NUCLEOTIDE SEQUENCE [LARGE SCALE GENOMIC DNA]</scope>
    <source>
        <strain evidence="5">ATCC 35512 / DSM 2944 / CIP 106514 / LMD 82.5 / NBRC 102493 / NCCB 82005 / GB17</strain>
        <strain evidence="4">DSM 2944</strain>
    </source>
</reference>
<keyword evidence="5" id="KW-1185">Reference proteome</keyword>
<evidence type="ECO:0000256" key="1">
    <source>
        <dbReference type="SAM" id="Phobius"/>
    </source>
</evidence>
<dbReference type="EMBL" id="RBLI01000001">
    <property type="protein sequence ID" value="RKS51112.1"/>
    <property type="molecule type" value="Genomic_DNA"/>
</dbReference>
<dbReference type="RefSeq" id="WP_024844141.1">
    <property type="nucleotide sequence ID" value="NZ_CP038203.1"/>
</dbReference>
<dbReference type="Proteomes" id="UP000273626">
    <property type="component" value="Unassembled WGS sequence"/>
</dbReference>
<sequence>MEKCLQDPLCRYEIIHEGGFPTGIVILAILTALAAAGLVWLVGGGLLWIIATYCLTGSVALLALAWYHASHSPGDHACPCGSLEAEGPPCRTLARGRSR</sequence>
<dbReference type="AlphaFoldDB" id="A0A1I5GZR7"/>
<evidence type="ECO:0000313" key="3">
    <source>
        <dbReference type="EMBL" id="QLH15921.1"/>
    </source>
</evidence>
<dbReference type="EMBL" id="CP044426">
    <property type="protein sequence ID" value="QFG38368.1"/>
    <property type="molecule type" value="Genomic_DNA"/>
</dbReference>
<feature type="transmembrane region" description="Helical" evidence="1">
    <location>
        <begin position="46"/>
        <end position="67"/>
    </location>
</feature>
<keyword evidence="1" id="KW-0812">Transmembrane</keyword>
<dbReference type="KEGG" id="ppan:ESD82_20300"/>
<keyword evidence="1" id="KW-0472">Membrane</keyword>
<dbReference type="OrthoDB" id="9991438at2"/>
<evidence type="ECO:0000313" key="7">
    <source>
        <dbReference type="Proteomes" id="UP000509322"/>
    </source>
</evidence>
<reference evidence="3 7" key="3">
    <citation type="submission" date="2020-07" db="EMBL/GenBank/DDBJ databases">
        <title>The complete genome of Paracoccus pantotrophus ACCC 10489.</title>
        <authorList>
            <person name="Si Y."/>
        </authorList>
    </citation>
    <scope>NUCLEOTIDE SEQUENCE [LARGE SCALE GENOMIC DNA]</scope>
    <source>
        <strain evidence="3 7">ACCC10489</strain>
    </source>
</reference>
<evidence type="ECO:0000313" key="2">
    <source>
        <dbReference type="EMBL" id="QFG38368.1"/>
    </source>
</evidence>
<protein>
    <submittedName>
        <fullName evidence="2">Uncharacterized protein</fullName>
    </submittedName>
</protein>
<gene>
    <name evidence="4" type="ORF">BDE18_0341</name>
    <name evidence="2" type="ORF">ESD82_20300</name>
    <name evidence="3" type="ORF">HYQ43_17475</name>
</gene>
<dbReference type="Proteomes" id="UP000509322">
    <property type="component" value="Chromosome 2"/>
</dbReference>
<evidence type="ECO:0000313" key="6">
    <source>
        <dbReference type="Proteomes" id="UP000326453"/>
    </source>
</evidence>
<dbReference type="EMBL" id="CP058690">
    <property type="protein sequence ID" value="QLH15921.1"/>
    <property type="molecule type" value="Genomic_DNA"/>
</dbReference>
<evidence type="ECO:0000313" key="4">
    <source>
        <dbReference type="EMBL" id="RKS51112.1"/>
    </source>
</evidence>
<keyword evidence="1" id="KW-1133">Transmembrane helix</keyword>
<evidence type="ECO:0000313" key="5">
    <source>
        <dbReference type="Proteomes" id="UP000273626"/>
    </source>
</evidence>
<name>A0A1I5GZR7_PARPN</name>
<proteinExistence type="predicted"/>
<organism evidence="2 6">
    <name type="scientific">Paracoccus pantotrophus</name>
    <name type="common">Thiosphaera pantotropha</name>
    <dbReference type="NCBI Taxonomy" id="82367"/>
    <lineage>
        <taxon>Bacteria</taxon>
        <taxon>Pseudomonadati</taxon>
        <taxon>Pseudomonadota</taxon>
        <taxon>Alphaproteobacteria</taxon>
        <taxon>Rhodobacterales</taxon>
        <taxon>Paracoccaceae</taxon>
        <taxon>Paracoccus</taxon>
    </lineage>
</organism>
<feature type="transmembrane region" description="Helical" evidence="1">
    <location>
        <begin position="20"/>
        <end position="40"/>
    </location>
</feature>